<reference evidence="2" key="2">
    <citation type="submission" date="2022-01" db="EMBL/GenBank/DDBJ databases">
        <authorList>
            <person name="Yamashiro T."/>
            <person name="Shiraishi A."/>
            <person name="Satake H."/>
            <person name="Nakayama K."/>
        </authorList>
    </citation>
    <scope>NUCLEOTIDE SEQUENCE</scope>
</reference>
<sequence>MLTLQDLKKSRKLSLQSFRTSESMSSSNVKVMKSRRRKITKAFRITTNMSMSDHSSANGKMKKRSHIIQEIRDQDQANKTSNSSSRDQDQVSKIGLLLKHKYIK</sequence>
<comment type="caution">
    <text evidence="2">The sequence shown here is derived from an EMBL/GenBank/DDBJ whole genome shotgun (WGS) entry which is preliminary data.</text>
</comment>
<feature type="compositionally biased region" description="Basic residues" evidence="1">
    <location>
        <begin position="32"/>
        <end position="41"/>
    </location>
</feature>
<organism evidence="2 3">
    <name type="scientific">Tanacetum coccineum</name>
    <dbReference type="NCBI Taxonomy" id="301880"/>
    <lineage>
        <taxon>Eukaryota</taxon>
        <taxon>Viridiplantae</taxon>
        <taxon>Streptophyta</taxon>
        <taxon>Embryophyta</taxon>
        <taxon>Tracheophyta</taxon>
        <taxon>Spermatophyta</taxon>
        <taxon>Magnoliopsida</taxon>
        <taxon>eudicotyledons</taxon>
        <taxon>Gunneridae</taxon>
        <taxon>Pentapetalae</taxon>
        <taxon>asterids</taxon>
        <taxon>campanulids</taxon>
        <taxon>Asterales</taxon>
        <taxon>Asteraceae</taxon>
        <taxon>Asteroideae</taxon>
        <taxon>Anthemideae</taxon>
        <taxon>Anthemidinae</taxon>
        <taxon>Tanacetum</taxon>
    </lineage>
</organism>
<evidence type="ECO:0000313" key="3">
    <source>
        <dbReference type="Proteomes" id="UP001151760"/>
    </source>
</evidence>
<keyword evidence="3" id="KW-1185">Reference proteome</keyword>
<feature type="compositionally biased region" description="Basic and acidic residues" evidence="1">
    <location>
        <begin position="67"/>
        <end position="76"/>
    </location>
</feature>
<evidence type="ECO:0000313" key="2">
    <source>
        <dbReference type="EMBL" id="GJT86014.1"/>
    </source>
</evidence>
<reference evidence="2" key="1">
    <citation type="journal article" date="2022" name="Int. J. Mol. Sci.">
        <title>Draft Genome of Tanacetum Coccineum: Genomic Comparison of Closely Related Tanacetum-Family Plants.</title>
        <authorList>
            <person name="Yamashiro T."/>
            <person name="Shiraishi A."/>
            <person name="Nakayama K."/>
            <person name="Satake H."/>
        </authorList>
    </citation>
    <scope>NUCLEOTIDE SEQUENCE</scope>
</reference>
<accession>A0ABQ5HEK7</accession>
<protein>
    <submittedName>
        <fullName evidence="2">Uncharacterized protein</fullName>
    </submittedName>
</protein>
<feature type="compositionally biased region" description="Polar residues" evidence="1">
    <location>
        <begin position="45"/>
        <end position="58"/>
    </location>
</feature>
<evidence type="ECO:0000256" key="1">
    <source>
        <dbReference type="SAM" id="MobiDB-lite"/>
    </source>
</evidence>
<feature type="region of interest" description="Disordered" evidence="1">
    <location>
        <begin position="1"/>
        <end position="92"/>
    </location>
</feature>
<proteinExistence type="predicted"/>
<name>A0ABQ5HEK7_9ASTR</name>
<dbReference type="EMBL" id="BQNB010019505">
    <property type="protein sequence ID" value="GJT86014.1"/>
    <property type="molecule type" value="Genomic_DNA"/>
</dbReference>
<dbReference type="Proteomes" id="UP001151760">
    <property type="component" value="Unassembled WGS sequence"/>
</dbReference>
<gene>
    <name evidence="2" type="ORF">Tco_1067731</name>
</gene>
<feature type="compositionally biased region" description="Low complexity" evidence="1">
    <location>
        <begin position="21"/>
        <end position="31"/>
    </location>
</feature>